<keyword evidence="6" id="KW-0539">Nucleus</keyword>
<evidence type="ECO:0000256" key="5">
    <source>
        <dbReference type="ARBA" id="ARBA00022833"/>
    </source>
</evidence>
<dbReference type="InterPro" id="IPR013087">
    <property type="entry name" value="Znf_C2H2_type"/>
</dbReference>
<feature type="region of interest" description="Disordered" evidence="8">
    <location>
        <begin position="951"/>
        <end position="987"/>
    </location>
</feature>
<evidence type="ECO:0000313" key="11">
    <source>
        <dbReference type="Proteomes" id="UP001497525"/>
    </source>
</evidence>
<evidence type="ECO:0000259" key="9">
    <source>
        <dbReference type="PROSITE" id="PS50157"/>
    </source>
</evidence>
<feature type="domain" description="C2H2-type" evidence="9">
    <location>
        <begin position="995"/>
        <end position="1022"/>
    </location>
</feature>
<dbReference type="GO" id="GO:0000981">
    <property type="term" value="F:DNA-binding transcription factor activity, RNA polymerase II-specific"/>
    <property type="evidence" value="ECO:0007669"/>
    <property type="project" value="TreeGrafter"/>
</dbReference>
<dbReference type="Proteomes" id="UP001497525">
    <property type="component" value="Unassembled WGS sequence"/>
</dbReference>
<accession>A0AAV2TSN1</accession>
<feature type="region of interest" description="Disordered" evidence="8">
    <location>
        <begin position="1153"/>
        <end position="1235"/>
    </location>
</feature>
<dbReference type="PROSITE" id="PS50157">
    <property type="entry name" value="ZINC_FINGER_C2H2_2"/>
    <property type="match status" value="2"/>
</dbReference>
<feature type="compositionally biased region" description="Basic residues" evidence="8">
    <location>
        <begin position="163"/>
        <end position="173"/>
    </location>
</feature>
<dbReference type="SUPFAM" id="SSF57667">
    <property type="entry name" value="beta-beta-alpha zinc fingers"/>
    <property type="match status" value="1"/>
</dbReference>
<dbReference type="PROSITE" id="PS00028">
    <property type="entry name" value="ZINC_FINGER_C2H2_1"/>
    <property type="match status" value="2"/>
</dbReference>
<feature type="compositionally biased region" description="Acidic residues" evidence="8">
    <location>
        <begin position="185"/>
        <end position="196"/>
    </location>
</feature>
<keyword evidence="2" id="KW-0479">Metal-binding</keyword>
<organism evidence="10 11">
    <name type="scientific">Calicophoron daubneyi</name>
    <name type="common">Rumen fluke</name>
    <name type="synonym">Paramphistomum daubneyi</name>
    <dbReference type="NCBI Taxonomy" id="300641"/>
    <lineage>
        <taxon>Eukaryota</taxon>
        <taxon>Metazoa</taxon>
        <taxon>Spiralia</taxon>
        <taxon>Lophotrochozoa</taxon>
        <taxon>Platyhelminthes</taxon>
        <taxon>Trematoda</taxon>
        <taxon>Digenea</taxon>
        <taxon>Plagiorchiida</taxon>
        <taxon>Pronocephalata</taxon>
        <taxon>Paramphistomoidea</taxon>
        <taxon>Paramphistomidae</taxon>
        <taxon>Calicophoron</taxon>
    </lineage>
</organism>
<gene>
    <name evidence="10" type="ORF">CDAUBV1_LOCUS15156</name>
</gene>
<reference evidence="10" key="1">
    <citation type="submission" date="2024-06" db="EMBL/GenBank/DDBJ databases">
        <authorList>
            <person name="Liu X."/>
            <person name="Lenzi L."/>
            <person name="Haldenby T S."/>
            <person name="Uol C."/>
        </authorList>
    </citation>
    <scope>NUCLEOTIDE SEQUENCE</scope>
</reference>
<dbReference type="SMART" id="SM00355">
    <property type="entry name" value="ZnF_C2H2"/>
    <property type="match status" value="2"/>
</dbReference>
<feature type="compositionally biased region" description="Polar residues" evidence="8">
    <location>
        <begin position="955"/>
        <end position="968"/>
    </location>
</feature>
<dbReference type="EMBL" id="CAXLJL010000689">
    <property type="protein sequence ID" value="CAL5139974.1"/>
    <property type="molecule type" value="Genomic_DNA"/>
</dbReference>
<dbReference type="PANTHER" id="PTHR24381:SF393">
    <property type="entry name" value="CHROMATIN-LINKED ADAPTOR FOR MSL PROTEINS, ISOFORM B"/>
    <property type="match status" value="1"/>
</dbReference>
<feature type="region of interest" description="Disordered" evidence="8">
    <location>
        <begin position="216"/>
        <end position="237"/>
    </location>
</feature>
<evidence type="ECO:0000256" key="8">
    <source>
        <dbReference type="SAM" id="MobiDB-lite"/>
    </source>
</evidence>
<dbReference type="GO" id="GO:0005634">
    <property type="term" value="C:nucleus"/>
    <property type="evidence" value="ECO:0007669"/>
    <property type="project" value="UniProtKB-SubCell"/>
</dbReference>
<dbReference type="Gene3D" id="3.30.160.60">
    <property type="entry name" value="Classic Zinc Finger"/>
    <property type="match status" value="2"/>
</dbReference>
<dbReference type="AlphaFoldDB" id="A0AAV2TSN1"/>
<evidence type="ECO:0000256" key="7">
    <source>
        <dbReference type="PROSITE-ProRule" id="PRU00042"/>
    </source>
</evidence>
<feature type="region of interest" description="Disordered" evidence="8">
    <location>
        <begin position="72"/>
        <end position="91"/>
    </location>
</feature>
<sequence>MSSSSRKESPETAEHQEGSMLMKKLVDVFKEIIPHKRHLEVLGLLSYTTDNSTEKFLKIDFSSNIVDRNANEATSGAKKEETTHLSGGAEPAASARLGCVEDISLDKDPVNSASPPLLPPSFIHQSRSTRFVLGSDGRTESENATRFCTDNKNLGSLIEHSRRDRRKSRRPKRQIFSSDPPASDSEFDETNMEPDEPIFSASLSKKTRLDECLDVPPQSKLATPKESGSVAASASSTSGHIFPTSLSVPSSSETTLTKCLSTPVTSLDLATASNLSQVPASKYAVSAKSLSLSELGELCGILPLSSLLNRNLLSGGDSSLLAAKLNSNSTSVNGPIVLTTSEALAQLCPNGLINSQSPTIVATSSGGQSLFLNPNIAAAVAAALSASSVNVPIVANHPHSENSLSASIQTLTTPSIALTGPSGEILGTIPLGSAATTHTVTCPTITVTNAQATVTSSTANSTGSLLHQNSISSSSNISSTLNWLRCAAAPNEVPSQQLLSTATSLPSVCHSFGAANPVALLQSLTSQPHVGQQTCNSGQAKQPTLSSISVGPTLALIGTLGLNGAPAMTTSSISTNELTPVSATSASTLLTTNVIQNSTGSSQHSSNAALVAAALLRGLATAKQVNNESGEISTPEGNIQNLPGSLTLIANSLGSCANTSSRSSVVTAEGTLSSLSSILAAKSISTNLPPATHNSNQANDCLVSSGSVTLNRANLATQLLNGVSHGTARGPIMLSYPRGSGEMNLLLTPASTHAFTPSSLASMTALPAALSFQGLNNSQSNGVALTSPVLLHAAVTCSSIPTATTIVSATPTTATSTASLTPSTELPVSEKNCKPAVFSISTTSSKCVLSDSQQNSHLSDPTASAIDRILQTIRGCMNSSENRENETKIKIHTNASKKTDGIKLSNSDFHSSPACDVIANGTNDDSRKTFSVKLAPVTLCLSRNALGVTDFDPLSKQNDSSRNSSCSNERLPLAPLTKEAGDSDSQVSGSINKVYRCRYCGKTFNRKFCRERHERLHTGVKPYTCEICDEKFIRLEDKKRHVRSLQHFMAGRGGYVKEESAASIGEENHALKIEPSSVLPLLAHTLQAGVDENIDGSYGELEDRVGESDVTSNDHGSECDSFVGDGSPEKDIAASGASPSLLEVRSIRNVCSEDDFTETAPEDVSASKPFGDDQEDPALQAEAQHNLRNRCRSALKETQSKSNATSSPLRDTLSKLSTSVITASDEGFSSTLSSD</sequence>
<evidence type="ECO:0000256" key="1">
    <source>
        <dbReference type="ARBA" id="ARBA00004123"/>
    </source>
</evidence>
<evidence type="ECO:0000256" key="2">
    <source>
        <dbReference type="ARBA" id="ARBA00022723"/>
    </source>
</evidence>
<keyword evidence="4 7" id="KW-0863">Zinc-finger</keyword>
<feature type="region of interest" description="Disordered" evidence="8">
    <location>
        <begin position="1103"/>
        <end position="1137"/>
    </location>
</feature>
<name>A0AAV2TSN1_CALDB</name>
<evidence type="ECO:0000256" key="3">
    <source>
        <dbReference type="ARBA" id="ARBA00022737"/>
    </source>
</evidence>
<comment type="subcellular location">
    <subcellularLocation>
        <location evidence="1">Nucleus</location>
    </subcellularLocation>
</comment>
<dbReference type="PANTHER" id="PTHR24381">
    <property type="entry name" value="ZINC FINGER PROTEIN"/>
    <property type="match status" value="1"/>
</dbReference>
<keyword evidence="3" id="KW-0677">Repeat</keyword>
<comment type="caution">
    <text evidence="10">The sequence shown here is derived from an EMBL/GenBank/DDBJ whole genome shotgun (WGS) entry which is preliminary data.</text>
</comment>
<evidence type="ECO:0000313" key="10">
    <source>
        <dbReference type="EMBL" id="CAL5139974.1"/>
    </source>
</evidence>
<feature type="region of interest" description="Disordered" evidence="8">
    <location>
        <begin position="158"/>
        <end position="196"/>
    </location>
</feature>
<proteinExistence type="predicted"/>
<dbReference type="InterPro" id="IPR036236">
    <property type="entry name" value="Znf_C2H2_sf"/>
</dbReference>
<dbReference type="GO" id="GO:0008270">
    <property type="term" value="F:zinc ion binding"/>
    <property type="evidence" value="ECO:0007669"/>
    <property type="project" value="UniProtKB-KW"/>
</dbReference>
<protein>
    <recommendedName>
        <fullName evidence="9">C2H2-type domain-containing protein</fullName>
    </recommendedName>
</protein>
<keyword evidence="5" id="KW-0862">Zinc</keyword>
<feature type="compositionally biased region" description="Low complexity" evidence="8">
    <location>
        <begin position="227"/>
        <end position="237"/>
    </location>
</feature>
<evidence type="ECO:0000256" key="4">
    <source>
        <dbReference type="ARBA" id="ARBA00022771"/>
    </source>
</evidence>
<evidence type="ECO:0000256" key="6">
    <source>
        <dbReference type="ARBA" id="ARBA00023242"/>
    </source>
</evidence>
<feature type="compositionally biased region" description="Polar residues" evidence="8">
    <location>
        <begin position="1200"/>
        <end position="1235"/>
    </location>
</feature>
<feature type="domain" description="C2H2-type" evidence="9">
    <location>
        <begin position="1023"/>
        <end position="1047"/>
    </location>
</feature>
<dbReference type="GO" id="GO:0000977">
    <property type="term" value="F:RNA polymerase II transcription regulatory region sequence-specific DNA binding"/>
    <property type="evidence" value="ECO:0007669"/>
    <property type="project" value="TreeGrafter"/>
</dbReference>